<accession>A0A076EFY1</accession>
<organism evidence="2 3">
    <name type="scientific">Rhodococcus opacus</name>
    <name type="common">Nocardia opaca</name>
    <dbReference type="NCBI Taxonomy" id="37919"/>
    <lineage>
        <taxon>Bacteria</taxon>
        <taxon>Bacillati</taxon>
        <taxon>Actinomycetota</taxon>
        <taxon>Actinomycetes</taxon>
        <taxon>Mycobacteriales</taxon>
        <taxon>Nocardiaceae</taxon>
        <taxon>Rhodococcus</taxon>
    </lineage>
</organism>
<evidence type="ECO:0000313" key="3">
    <source>
        <dbReference type="Proteomes" id="UP000028488"/>
    </source>
</evidence>
<dbReference type="NCBIfam" id="NF041259">
    <property type="entry name" value="mono_DmmA_fam"/>
    <property type="match status" value="1"/>
</dbReference>
<dbReference type="EMBL" id="CP008947">
    <property type="protein sequence ID" value="AII04102.1"/>
    <property type="molecule type" value="Genomic_DNA"/>
</dbReference>
<evidence type="ECO:0000259" key="1">
    <source>
        <dbReference type="Pfam" id="PF22289"/>
    </source>
</evidence>
<dbReference type="eggNOG" id="ENOG5031EQT">
    <property type="taxonomic scope" value="Bacteria"/>
</dbReference>
<dbReference type="RefSeq" id="WP_128638757.1">
    <property type="nucleotide sequence ID" value="NZ_CP008947.1"/>
</dbReference>
<dbReference type="AlphaFoldDB" id="A0A076EFY1"/>
<protein>
    <recommendedName>
        <fullName evidence="1">Dimethylamine monooxygenase subunit DmmA-like C-terminal domain-containing protein</fullName>
    </recommendedName>
</protein>
<reference evidence="2 3" key="1">
    <citation type="submission" date="2014-07" db="EMBL/GenBank/DDBJ databases">
        <title>Genome Sequence of Rhodococcus opacus Strain R7, a Biodegrader of Mono- and Polycyclic Aromatic Hydrocarbons.</title>
        <authorList>
            <person name="Di Gennaro P."/>
            <person name="Zampolli J."/>
            <person name="Presti I."/>
            <person name="Cappelletti M."/>
            <person name="D'Ursi P."/>
            <person name="Orro A."/>
            <person name="Mezzelani A."/>
            <person name="Milanesi L."/>
        </authorList>
    </citation>
    <scope>NUCLEOTIDE SEQUENCE [LARGE SCALE GENOMIC DNA]</scope>
    <source>
        <strain evidence="2 3">R7</strain>
    </source>
</reference>
<name>A0A076EFY1_RHOOP</name>
<sequence>MTSIDDSDIATAQVGITAASMDLSGRQYLLIAIGDAPSVTAKVEKWARDLDSAHRAVALHSLPDGAGVAHLIDTSTVGVRIMIAGAEYEVMQAVAVAREAGILPCELFIHISHVDVINVFCPHCDTAIRATARPDHTIECSGCARDLLVRPHTSSHRAMYLASVA</sequence>
<proteinExistence type="predicted"/>
<feature type="domain" description="Dimethylamine monooxygenase subunit DmmA-like C-terminal" evidence="1">
    <location>
        <begin position="119"/>
        <end position="162"/>
    </location>
</feature>
<dbReference type="InterPro" id="IPR048037">
    <property type="entry name" value="DmmA-like_C"/>
</dbReference>
<dbReference type="Pfam" id="PF22289">
    <property type="entry name" value="DmmA-like_C"/>
    <property type="match status" value="1"/>
</dbReference>
<dbReference type="Proteomes" id="UP000028488">
    <property type="component" value="Chromosome"/>
</dbReference>
<gene>
    <name evidence="2" type="ORF">EP51_05610</name>
</gene>
<evidence type="ECO:0000313" key="2">
    <source>
        <dbReference type="EMBL" id="AII04102.1"/>
    </source>
</evidence>